<dbReference type="InterPro" id="IPR001482">
    <property type="entry name" value="T2SS/T4SS_dom"/>
</dbReference>
<dbReference type="RefSeq" id="WP_289164524.1">
    <property type="nucleotide sequence ID" value="NZ_JASZZN010000011.1"/>
</dbReference>
<name>A0ABT7PKF4_9BACT</name>
<dbReference type="Gene3D" id="3.40.50.300">
    <property type="entry name" value="P-loop containing nucleotide triphosphate hydrolases"/>
    <property type="match status" value="1"/>
</dbReference>
<dbReference type="InterPro" id="IPR037257">
    <property type="entry name" value="T2SS_E_N_sf"/>
</dbReference>
<evidence type="ECO:0000259" key="5">
    <source>
        <dbReference type="Pfam" id="PF05157"/>
    </source>
</evidence>
<dbReference type="Pfam" id="PF00437">
    <property type="entry name" value="T2SSE"/>
    <property type="match status" value="1"/>
</dbReference>
<accession>A0ABT7PKF4</accession>
<gene>
    <name evidence="6" type="ORF">QTN89_16115</name>
</gene>
<feature type="domain" description="Bacterial type II secretion system protein E" evidence="4">
    <location>
        <begin position="206"/>
        <end position="588"/>
    </location>
</feature>
<evidence type="ECO:0000259" key="4">
    <source>
        <dbReference type="Pfam" id="PF00437"/>
    </source>
</evidence>
<dbReference type="Gene3D" id="3.30.300.160">
    <property type="entry name" value="Type II secretion system, protein E, N-terminal domain"/>
    <property type="match status" value="1"/>
</dbReference>
<evidence type="ECO:0000256" key="1">
    <source>
        <dbReference type="ARBA" id="ARBA00006611"/>
    </source>
</evidence>
<dbReference type="PANTHER" id="PTHR30258:SF2">
    <property type="entry name" value="COMG OPERON PROTEIN 1"/>
    <property type="match status" value="1"/>
</dbReference>
<comment type="similarity">
    <text evidence="1">Belongs to the GSP E family.</text>
</comment>
<comment type="caution">
    <text evidence="6">The sequence shown here is derived from an EMBL/GenBank/DDBJ whole genome shotgun (WGS) entry which is preliminary data.</text>
</comment>
<evidence type="ECO:0000256" key="3">
    <source>
        <dbReference type="ARBA" id="ARBA00022840"/>
    </source>
</evidence>
<dbReference type="EMBL" id="JASZZN010000011">
    <property type="protein sequence ID" value="MDM4016974.1"/>
    <property type="molecule type" value="Genomic_DNA"/>
</dbReference>
<dbReference type="SUPFAM" id="SSF160246">
    <property type="entry name" value="EspE N-terminal domain-like"/>
    <property type="match status" value="1"/>
</dbReference>
<dbReference type="SUPFAM" id="SSF52540">
    <property type="entry name" value="P-loop containing nucleoside triphosphate hydrolases"/>
    <property type="match status" value="1"/>
</dbReference>
<dbReference type="CDD" id="cd01129">
    <property type="entry name" value="PulE-GspE-like"/>
    <property type="match status" value="1"/>
</dbReference>
<reference evidence="6 7" key="1">
    <citation type="submission" date="2023-06" db="EMBL/GenBank/DDBJ databases">
        <title>Roseiconus lacunae JC819 isolated from Gulf of Mannar region, Tamil Nadu.</title>
        <authorList>
            <person name="Pk S."/>
            <person name="Ch S."/>
            <person name="Ch V.R."/>
        </authorList>
    </citation>
    <scope>NUCLEOTIDE SEQUENCE [LARGE SCALE GENOMIC DNA]</scope>
    <source>
        <strain evidence="6 7">JC819</strain>
    </source>
</reference>
<keyword evidence="7" id="KW-1185">Reference proteome</keyword>
<feature type="domain" description="Type II secretion system protein GspE N-terminal" evidence="5">
    <location>
        <begin position="81"/>
        <end position="160"/>
    </location>
</feature>
<dbReference type="PANTHER" id="PTHR30258">
    <property type="entry name" value="TYPE II SECRETION SYSTEM PROTEIN GSPE-RELATED"/>
    <property type="match status" value="1"/>
</dbReference>
<keyword evidence="2" id="KW-0547">Nucleotide-binding</keyword>
<dbReference type="Proteomes" id="UP001239462">
    <property type="component" value="Unassembled WGS sequence"/>
</dbReference>
<protein>
    <submittedName>
        <fullName evidence="6">ATPase, T2SS/T4P/T4SS family</fullName>
    </submittedName>
</protein>
<dbReference type="Gene3D" id="3.30.450.90">
    <property type="match status" value="1"/>
</dbReference>
<dbReference type="Pfam" id="PF05157">
    <property type="entry name" value="MshEN"/>
    <property type="match status" value="1"/>
</dbReference>
<dbReference type="InterPro" id="IPR027417">
    <property type="entry name" value="P-loop_NTPase"/>
</dbReference>
<organism evidence="6 7">
    <name type="scientific">Roseiconus lacunae</name>
    <dbReference type="NCBI Taxonomy" id="2605694"/>
    <lineage>
        <taxon>Bacteria</taxon>
        <taxon>Pseudomonadati</taxon>
        <taxon>Planctomycetota</taxon>
        <taxon>Planctomycetia</taxon>
        <taxon>Pirellulales</taxon>
        <taxon>Pirellulaceae</taxon>
        <taxon>Roseiconus</taxon>
    </lineage>
</organism>
<proteinExistence type="inferred from homology"/>
<sequence>MKAATNYSNETIHGKRQPLILQLLNRVEAFTPESLEELWQSVEQYDTTLEELIIRSGLANETQIAQCYSEHYLVPLFDPPDDTPPPIDPSIASSLPVRLCCEHMIAPLHDDGSLLEVAVFSPDSLLLADEIRSQTGRQMRPMFAPLSVIERILTTLYAPSDDVDSLLNKSSDGLGVGVMAPQDRAPLLSHTRRNPEPNHGVPDGRDHRITRYIHTLFEQALQCNASDIHIEPSDTGCRVRLRIDGVLAEIPSPPFGTLPIAMQGKVINHLKALGRMDLDECRRPQDGTIVLQSGNNRIDLRVNSCPTVYGEKIVLRVVNQSAPSHDLERLELDRRQYTDLVESIRSPSGLILMSGPAGNGKSTTMYSCLKFLNDSQANLCTVEDPVQIKIEGINQVQAEPELGLTYSHVIEALLRQDPDIIMVGELADQETAKTCLKAATAGHLVLSTLQTSDAISSLARLDEWGIERSRLADQLRLLVSQRLIRRLCDGCKTVDSLDDAYRQRYRIPADVPIYRAVGCSDCRQTGYRGRFATFEVIRMTSRLKDLIRTNASPDTVKHAVTQEGMKTIARGALASVIEGTTSLQEAIRVCSDCQ</sequence>
<dbReference type="InterPro" id="IPR007831">
    <property type="entry name" value="T2SS_GspE_N"/>
</dbReference>
<evidence type="ECO:0000256" key="2">
    <source>
        <dbReference type="ARBA" id="ARBA00022741"/>
    </source>
</evidence>
<evidence type="ECO:0000313" key="7">
    <source>
        <dbReference type="Proteomes" id="UP001239462"/>
    </source>
</evidence>
<evidence type="ECO:0000313" key="6">
    <source>
        <dbReference type="EMBL" id="MDM4016974.1"/>
    </source>
</evidence>
<keyword evidence="3" id="KW-0067">ATP-binding</keyword>